<name>A0A8T0MCX7_PANVG</name>
<feature type="region of interest" description="Disordered" evidence="1">
    <location>
        <begin position="67"/>
        <end position="90"/>
    </location>
</feature>
<evidence type="ECO:0000313" key="3">
    <source>
        <dbReference type="Proteomes" id="UP000823388"/>
    </source>
</evidence>
<protein>
    <submittedName>
        <fullName evidence="2">Uncharacterized protein</fullName>
    </submittedName>
</protein>
<evidence type="ECO:0000313" key="2">
    <source>
        <dbReference type="EMBL" id="KAG2534807.1"/>
    </source>
</evidence>
<organism evidence="2 3">
    <name type="scientific">Panicum virgatum</name>
    <name type="common">Blackwell switchgrass</name>
    <dbReference type="NCBI Taxonomy" id="38727"/>
    <lineage>
        <taxon>Eukaryota</taxon>
        <taxon>Viridiplantae</taxon>
        <taxon>Streptophyta</taxon>
        <taxon>Embryophyta</taxon>
        <taxon>Tracheophyta</taxon>
        <taxon>Spermatophyta</taxon>
        <taxon>Magnoliopsida</taxon>
        <taxon>Liliopsida</taxon>
        <taxon>Poales</taxon>
        <taxon>Poaceae</taxon>
        <taxon>PACMAD clade</taxon>
        <taxon>Panicoideae</taxon>
        <taxon>Panicodae</taxon>
        <taxon>Paniceae</taxon>
        <taxon>Panicinae</taxon>
        <taxon>Panicum</taxon>
        <taxon>Panicum sect. Hiantes</taxon>
    </lineage>
</organism>
<feature type="compositionally biased region" description="Basic and acidic residues" evidence="1">
    <location>
        <begin position="80"/>
        <end position="90"/>
    </location>
</feature>
<feature type="region of interest" description="Disordered" evidence="1">
    <location>
        <begin position="1"/>
        <end position="20"/>
    </location>
</feature>
<comment type="caution">
    <text evidence="2">The sequence shown here is derived from an EMBL/GenBank/DDBJ whole genome shotgun (WGS) entry which is preliminary data.</text>
</comment>
<accession>A0A8T0MCX7</accession>
<dbReference type="EMBL" id="CM029054">
    <property type="protein sequence ID" value="KAG2534807.1"/>
    <property type="molecule type" value="Genomic_DNA"/>
</dbReference>
<proteinExistence type="predicted"/>
<dbReference type="AlphaFoldDB" id="A0A8T0MCX7"/>
<reference evidence="2" key="1">
    <citation type="submission" date="2020-05" db="EMBL/GenBank/DDBJ databases">
        <title>WGS assembly of Panicum virgatum.</title>
        <authorList>
            <person name="Lovell J.T."/>
            <person name="Jenkins J."/>
            <person name="Shu S."/>
            <person name="Juenger T.E."/>
            <person name="Schmutz J."/>
        </authorList>
    </citation>
    <scope>NUCLEOTIDE SEQUENCE</scope>
    <source>
        <strain evidence="2">AP13</strain>
    </source>
</reference>
<sequence>MSFRKTFFQRQLDDDSSSDDDDYVMMSSALLMNPFSNVERKQGGSVPGHAGIYRDRESGHNRMFQDYLADNPTYGPQIFRRSEDRQQSRC</sequence>
<keyword evidence="3" id="KW-1185">Reference proteome</keyword>
<evidence type="ECO:0000256" key="1">
    <source>
        <dbReference type="SAM" id="MobiDB-lite"/>
    </source>
</evidence>
<gene>
    <name evidence="2" type="ORF">PVAP13_9NG085773</name>
</gene>
<dbReference type="Proteomes" id="UP000823388">
    <property type="component" value="Chromosome 9N"/>
</dbReference>